<evidence type="ECO:0000313" key="2">
    <source>
        <dbReference type="Proteomes" id="UP001140234"/>
    </source>
</evidence>
<organism evidence="1 2">
    <name type="scientific">Coemansia nantahalensis</name>
    <dbReference type="NCBI Taxonomy" id="2789366"/>
    <lineage>
        <taxon>Eukaryota</taxon>
        <taxon>Fungi</taxon>
        <taxon>Fungi incertae sedis</taxon>
        <taxon>Zoopagomycota</taxon>
        <taxon>Kickxellomycotina</taxon>
        <taxon>Kickxellomycetes</taxon>
        <taxon>Kickxellales</taxon>
        <taxon>Kickxellaceae</taxon>
        <taxon>Coemansia</taxon>
    </lineage>
</organism>
<comment type="caution">
    <text evidence="1">The sequence shown here is derived from an EMBL/GenBank/DDBJ whole genome shotgun (WGS) entry which is preliminary data.</text>
</comment>
<accession>A0ACC1JVN8</accession>
<evidence type="ECO:0000313" key="1">
    <source>
        <dbReference type="EMBL" id="KAJ2767989.1"/>
    </source>
</evidence>
<sequence>MNLLFAFALAALAAESAAGMFGAGSAVRQLTPANFDRVLDKTSQPTFVKFYAPWCGHCQSLAPEYERAAERARGVARFYAVNCDKDANRGLCARYNVEGFPTLKVFTEKRTKHGRRRAVDYQGARKASAMVSFARSVLPSLSVRLDADKLDTFIAAGDLPKAVLLTKRAKTGDLWRGVAARFDRQVQFAHVVEPGEEVLERLGVGALPAVAVFPAPADPAVVELYTGESKYLPLATFIHSAAVVQSRAKAPAAHDEL</sequence>
<dbReference type="EMBL" id="JANBUJ010001287">
    <property type="protein sequence ID" value="KAJ2767989.1"/>
    <property type="molecule type" value="Genomic_DNA"/>
</dbReference>
<reference evidence="1" key="1">
    <citation type="submission" date="2022-07" db="EMBL/GenBank/DDBJ databases">
        <title>Phylogenomic reconstructions and comparative analyses of Kickxellomycotina fungi.</title>
        <authorList>
            <person name="Reynolds N.K."/>
            <person name="Stajich J.E."/>
            <person name="Barry K."/>
            <person name="Grigoriev I.V."/>
            <person name="Crous P."/>
            <person name="Smith M.E."/>
        </authorList>
    </citation>
    <scope>NUCLEOTIDE SEQUENCE</scope>
    <source>
        <strain evidence="1">CBS 109366</strain>
    </source>
</reference>
<proteinExistence type="predicted"/>
<name>A0ACC1JVN8_9FUNG</name>
<protein>
    <submittedName>
        <fullName evidence="1">Uncharacterized protein</fullName>
    </submittedName>
</protein>
<keyword evidence="2" id="KW-1185">Reference proteome</keyword>
<dbReference type="Proteomes" id="UP001140234">
    <property type="component" value="Unassembled WGS sequence"/>
</dbReference>
<gene>
    <name evidence="1" type="ORF">IWQ57_003727</name>
</gene>